<keyword evidence="3" id="KW-1185">Reference proteome</keyword>
<feature type="region of interest" description="Disordered" evidence="1">
    <location>
        <begin position="53"/>
        <end position="90"/>
    </location>
</feature>
<gene>
    <name evidence="2" type="ORF">A0H81_13982</name>
</gene>
<feature type="compositionally biased region" description="Basic and acidic residues" evidence="1">
    <location>
        <begin position="63"/>
        <end position="77"/>
    </location>
</feature>
<evidence type="ECO:0000256" key="1">
    <source>
        <dbReference type="SAM" id="MobiDB-lite"/>
    </source>
</evidence>
<name>A0A1C7LQ49_GRIFR</name>
<reference evidence="2 3" key="1">
    <citation type="submission" date="2016-03" db="EMBL/GenBank/DDBJ databases">
        <title>Whole genome sequencing of Grifola frondosa 9006-11.</title>
        <authorList>
            <person name="Min B."/>
            <person name="Park H."/>
            <person name="Kim J.-G."/>
            <person name="Cho H."/>
            <person name="Oh Y.-L."/>
            <person name="Kong W.-S."/>
            <person name="Choi I.-G."/>
        </authorList>
    </citation>
    <scope>NUCLEOTIDE SEQUENCE [LARGE SCALE GENOMIC DNA]</scope>
    <source>
        <strain evidence="2 3">9006-11</strain>
    </source>
</reference>
<dbReference type="Proteomes" id="UP000092993">
    <property type="component" value="Unassembled WGS sequence"/>
</dbReference>
<organism evidence="2 3">
    <name type="scientific">Grifola frondosa</name>
    <name type="common">Maitake</name>
    <name type="synonym">Polyporus frondosus</name>
    <dbReference type="NCBI Taxonomy" id="5627"/>
    <lineage>
        <taxon>Eukaryota</taxon>
        <taxon>Fungi</taxon>
        <taxon>Dikarya</taxon>
        <taxon>Basidiomycota</taxon>
        <taxon>Agaricomycotina</taxon>
        <taxon>Agaricomycetes</taxon>
        <taxon>Polyporales</taxon>
        <taxon>Grifolaceae</taxon>
        <taxon>Grifola</taxon>
    </lineage>
</organism>
<dbReference type="EMBL" id="LUGG01000033">
    <property type="protein sequence ID" value="OBZ66069.1"/>
    <property type="molecule type" value="Genomic_DNA"/>
</dbReference>
<comment type="caution">
    <text evidence="2">The sequence shown here is derived from an EMBL/GenBank/DDBJ whole genome shotgun (WGS) entry which is preliminary data.</text>
</comment>
<protein>
    <submittedName>
        <fullName evidence="2">Uncharacterized protein</fullName>
    </submittedName>
</protein>
<accession>A0A1C7LQ49</accession>
<sequence length="90" mass="10289">MVRNKERNADIADFKFVTTTAVAHHLLNLNVHDSVVSVYDKSLSTSFEDRDQQLATRTTANPDMRRLSRDLSCDRGRPRTGARPRINSFQ</sequence>
<evidence type="ECO:0000313" key="3">
    <source>
        <dbReference type="Proteomes" id="UP000092993"/>
    </source>
</evidence>
<dbReference type="AlphaFoldDB" id="A0A1C7LQ49"/>
<evidence type="ECO:0000313" key="2">
    <source>
        <dbReference type="EMBL" id="OBZ66069.1"/>
    </source>
</evidence>
<proteinExistence type="predicted"/>